<evidence type="ECO:0000256" key="3">
    <source>
        <dbReference type="SAM" id="Phobius"/>
    </source>
</evidence>
<feature type="compositionally biased region" description="Polar residues" evidence="2">
    <location>
        <begin position="469"/>
        <end position="484"/>
    </location>
</feature>
<feature type="transmembrane region" description="Helical" evidence="3">
    <location>
        <begin position="382"/>
        <end position="403"/>
    </location>
</feature>
<feature type="transmembrane region" description="Helical" evidence="3">
    <location>
        <begin position="21"/>
        <end position="48"/>
    </location>
</feature>
<feature type="transmembrane region" description="Helical" evidence="3">
    <location>
        <begin position="248"/>
        <end position="270"/>
    </location>
</feature>
<dbReference type="EMBL" id="KK852954">
    <property type="protein sequence ID" value="KDR13311.1"/>
    <property type="molecule type" value="Genomic_DNA"/>
</dbReference>
<dbReference type="Pfam" id="PF13347">
    <property type="entry name" value="MFS_2"/>
    <property type="match status" value="1"/>
</dbReference>
<dbReference type="AlphaFoldDB" id="A0A067R5D6"/>
<comment type="similarity">
    <text evidence="1">Belongs to the major facilitator superfamily.</text>
</comment>
<evidence type="ECO:0000313" key="5">
    <source>
        <dbReference type="Proteomes" id="UP000027135"/>
    </source>
</evidence>
<feature type="transmembrane region" description="Helical" evidence="3">
    <location>
        <begin position="415"/>
        <end position="438"/>
    </location>
</feature>
<dbReference type="STRING" id="136037.A0A067R5D6"/>
<accession>A0A067R5D6</accession>
<feature type="transmembrane region" description="Helical" evidence="3">
    <location>
        <begin position="166"/>
        <end position="187"/>
    </location>
</feature>
<dbReference type="FunFam" id="1.20.1250.20:FF:000431">
    <property type="entry name" value="Predicted protein"/>
    <property type="match status" value="1"/>
</dbReference>
<dbReference type="InParanoid" id="A0A067R5D6"/>
<protein>
    <submittedName>
        <fullName evidence="4">Putative MFS-type transporter C19orf28</fullName>
    </submittedName>
</protein>
<dbReference type="Gene3D" id="1.20.1250.20">
    <property type="entry name" value="MFS general substrate transporter like domains"/>
    <property type="match status" value="2"/>
</dbReference>
<feature type="region of interest" description="Disordered" evidence="2">
    <location>
        <begin position="462"/>
        <end position="484"/>
    </location>
</feature>
<dbReference type="eggNOG" id="KOG4830">
    <property type="taxonomic scope" value="Eukaryota"/>
</dbReference>
<dbReference type="PANTHER" id="PTHR11328:SF28">
    <property type="entry name" value="MAJOR FACILITATOR SUPERFAMILY DOMAIN-CONTAINING PROTEIN 12"/>
    <property type="match status" value="1"/>
</dbReference>
<keyword evidence="3" id="KW-1133">Transmembrane helix</keyword>
<dbReference type="SUPFAM" id="SSF103473">
    <property type="entry name" value="MFS general substrate transporter"/>
    <property type="match status" value="1"/>
</dbReference>
<keyword evidence="3" id="KW-0812">Transmembrane</keyword>
<gene>
    <name evidence="4" type="ORF">L798_12244</name>
</gene>
<dbReference type="OrthoDB" id="1730117at2759"/>
<feature type="transmembrane region" description="Helical" evidence="3">
    <location>
        <begin position="319"/>
        <end position="337"/>
    </location>
</feature>
<proteinExistence type="inferred from homology"/>
<feature type="transmembrane region" description="Helical" evidence="3">
    <location>
        <begin position="54"/>
        <end position="74"/>
    </location>
</feature>
<dbReference type="InterPro" id="IPR039672">
    <property type="entry name" value="MFS_2"/>
</dbReference>
<dbReference type="Proteomes" id="UP000027135">
    <property type="component" value="Unassembled WGS sequence"/>
</dbReference>
<keyword evidence="5" id="KW-1185">Reference proteome</keyword>
<feature type="transmembrane region" description="Helical" evidence="3">
    <location>
        <begin position="126"/>
        <end position="145"/>
    </location>
</feature>
<feature type="transmembrane region" description="Helical" evidence="3">
    <location>
        <begin position="95"/>
        <end position="111"/>
    </location>
</feature>
<evidence type="ECO:0000256" key="2">
    <source>
        <dbReference type="SAM" id="MobiDB-lite"/>
    </source>
</evidence>
<feature type="transmembrane region" description="Helical" evidence="3">
    <location>
        <begin position="290"/>
        <end position="312"/>
    </location>
</feature>
<reference evidence="4 5" key="1">
    <citation type="journal article" date="2014" name="Nat. Commun.">
        <title>Molecular traces of alternative social organization in a termite genome.</title>
        <authorList>
            <person name="Terrapon N."/>
            <person name="Li C."/>
            <person name="Robertson H.M."/>
            <person name="Ji L."/>
            <person name="Meng X."/>
            <person name="Booth W."/>
            <person name="Chen Z."/>
            <person name="Childers C.P."/>
            <person name="Glastad K.M."/>
            <person name="Gokhale K."/>
            <person name="Gowin J."/>
            <person name="Gronenberg W."/>
            <person name="Hermansen R.A."/>
            <person name="Hu H."/>
            <person name="Hunt B.G."/>
            <person name="Huylmans A.K."/>
            <person name="Khalil S.M."/>
            <person name="Mitchell R.D."/>
            <person name="Munoz-Torres M.C."/>
            <person name="Mustard J.A."/>
            <person name="Pan H."/>
            <person name="Reese J.T."/>
            <person name="Scharf M.E."/>
            <person name="Sun F."/>
            <person name="Vogel H."/>
            <person name="Xiao J."/>
            <person name="Yang W."/>
            <person name="Yang Z."/>
            <person name="Yang Z."/>
            <person name="Zhou J."/>
            <person name="Zhu J."/>
            <person name="Brent C.S."/>
            <person name="Elsik C.G."/>
            <person name="Goodisman M.A."/>
            <person name="Liberles D.A."/>
            <person name="Roe R.M."/>
            <person name="Vargo E.L."/>
            <person name="Vilcinskas A."/>
            <person name="Wang J."/>
            <person name="Bornberg-Bauer E."/>
            <person name="Korb J."/>
            <person name="Zhang G."/>
            <person name="Liebig J."/>
        </authorList>
    </citation>
    <scope>NUCLEOTIDE SEQUENCE [LARGE SCALE GENOMIC DNA]</scope>
    <source>
        <tissue evidence="4">Whole organism</tissue>
    </source>
</reference>
<dbReference type="InterPro" id="IPR036259">
    <property type="entry name" value="MFS_trans_sf"/>
</dbReference>
<sequence length="484" mass="52855">MEPSRHDYTELIRRLPLKLRLAYGIGHVLNDICASMWFTYLLVFFHLVLKFDSFLSGVVLLVGQVADAVATPFIGLQSDRDDDFWLCKYGRRKTWHLLGTICVLGSFPFIFSPCLNCEGSHQMAQLVYYSAFIIIFQFGWASVQISHLSMIPDLTPSEHERTELTAIRYSFTVCSNVLVYLITWLVLHIGSENDAQIGPGDIGKFQHIVLIGIGIGALTSSAFHLLVSEGSAPGHVRLAGQRKSAGSLLKDVQLYQVALVYMSTRLFANLSQVYIPLYLHESLSMGAESLAVVPLVMFLSSFAMSLLVNVLNKKCGRKLAFLVGGILGISACVWIHFGSGVFYTKYGIYLVAILLGAGSSVMLVTSLGITADLIGPNIESGAFVYGTMSFMDKLSNGVAVTVIQDLKSTTLSPDYYRDVLMSVCGGAAIFGLVVLATLAPFQIGTKRTADGEPVYAAIESNPEFESEPTHSTPLIQNDNQVVIS</sequence>
<name>A0A067R5D6_ZOONE</name>
<dbReference type="OMA" id="GLYTAWM"/>
<dbReference type="GO" id="GO:0005886">
    <property type="term" value="C:plasma membrane"/>
    <property type="evidence" value="ECO:0007669"/>
    <property type="project" value="TreeGrafter"/>
</dbReference>
<evidence type="ECO:0000256" key="1">
    <source>
        <dbReference type="ARBA" id="ARBA00008335"/>
    </source>
</evidence>
<organism evidence="4 5">
    <name type="scientific">Zootermopsis nevadensis</name>
    <name type="common">Dampwood termite</name>
    <dbReference type="NCBI Taxonomy" id="136037"/>
    <lineage>
        <taxon>Eukaryota</taxon>
        <taxon>Metazoa</taxon>
        <taxon>Ecdysozoa</taxon>
        <taxon>Arthropoda</taxon>
        <taxon>Hexapoda</taxon>
        <taxon>Insecta</taxon>
        <taxon>Pterygota</taxon>
        <taxon>Neoptera</taxon>
        <taxon>Polyneoptera</taxon>
        <taxon>Dictyoptera</taxon>
        <taxon>Blattodea</taxon>
        <taxon>Blattoidea</taxon>
        <taxon>Termitoidae</taxon>
        <taxon>Termopsidae</taxon>
        <taxon>Zootermopsis</taxon>
    </lineage>
</organism>
<evidence type="ECO:0000313" key="4">
    <source>
        <dbReference type="EMBL" id="KDR13311.1"/>
    </source>
</evidence>
<keyword evidence="3" id="KW-0472">Membrane</keyword>
<dbReference type="GO" id="GO:0015293">
    <property type="term" value="F:symporter activity"/>
    <property type="evidence" value="ECO:0007669"/>
    <property type="project" value="InterPro"/>
</dbReference>
<feature type="transmembrane region" description="Helical" evidence="3">
    <location>
        <begin position="349"/>
        <end position="370"/>
    </location>
</feature>
<dbReference type="PANTHER" id="PTHR11328">
    <property type="entry name" value="MAJOR FACILITATOR SUPERFAMILY DOMAIN-CONTAINING PROTEIN"/>
    <property type="match status" value="1"/>
</dbReference>
<dbReference type="CDD" id="cd17491">
    <property type="entry name" value="MFS_MFSD12"/>
    <property type="match status" value="1"/>
</dbReference>
<dbReference type="GO" id="GO:0008643">
    <property type="term" value="P:carbohydrate transport"/>
    <property type="evidence" value="ECO:0007669"/>
    <property type="project" value="InterPro"/>
</dbReference>
<feature type="transmembrane region" description="Helical" evidence="3">
    <location>
        <begin position="207"/>
        <end position="227"/>
    </location>
</feature>